<dbReference type="Gene3D" id="3.30.710.10">
    <property type="entry name" value="Potassium Channel Kv1.1, Chain A"/>
    <property type="match status" value="1"/>
</dbReference>
<organism evidence="1 2">
    <name type="scientific">Sparassis crispa</name>
    <dbReference type="NCBI Taxonomy" id="139825"/>
    <lineage>
        <taxon>Eukaryota</taxon>
        <taxon>Fungi</taxon>
        <taxon>Dikarya</taxon>
        <taxon>Basidiomycota</taxon>
        <taxon>Agaricomycotina</taxon>
        <taxon>Agaricomycetes</taxon>
        <taxon>Polyporales</taxon>
        <taxon>Sparassidaceae</taxon>
        <taxon>Sparassis</taxon>
    </lineage>
</organism>
<keyword evidence="2" id="KW-1185">Reference proteome</keyword>
<dbReference type="GeneID" id="38774360"/>
<reference evidence="1 2" key="1">
    <citation type="journal article" date="2018" name="Sci. Rep.">
        <title>Genome sequence of the cauliflower mushroom Sparassis crispa (Hanabiratake) and its association with beneficial usage.</title>
        <authorList>
            <person name="Kiyama R."/>
            <person name="Furutani Y."/>
            <person name="Kawaguchi K."/>
            <person name="Nakanishi T."/>
        </authorList>
    </citation>
    <scope>NUCLEOTIDE SEQUENCE [LARGE SCALE GENOMIC DNA]</scope>
</reference>
<comment type="caution">
    <text evidence="1">The sequence shown here is derived from an EMBL/GenBank/DDBJ whole genome shotgun (WGS) entry which is preliminary data.</text>
</comment>
<sequence length="466" mass="52012">MAGRIDAQQSESELTFKFRIENLHALFTLPEGQKEGPALKTDEFGPGLSFKLQVKQKEDEQPALGVFLVIPESLNTPAARINCKLTAHSLDFRTTYFSRTWEHVMRSGGSGRGWPTFLTFPFVQKTQEEALWIRAVVKVSMGEPSVRSNATLTLLHKVMHSREVDALRFVSYEARGASGKLGRPRSTFAPADILTESCENVDSLDKFMEILHGFALDEEGYPANLHDTAASYTGYDSDSDDFDDDDSDGAAIDGRGTKRKFDAIADAKSEDSDGNVEMVDETTVATVKREPFEGKVIVLQDAAARTWEALLFYLQTGFIVFAPLSSSDKQARDNFREKYRDLHPNRPESPSCKSIYRLADKLGLDDLKKRALLHLESQLSPQNILDEIFSEFTSHYEEVRKIELAAVVKWWAQVQKQPALITKMEEVASGKLPHAGKIMIEIWSRVMVKPEDVAKAAAADLPSNSG</sequence>
<evidence type="ECO:0008006" key="3">
    <source>
        <dbReference type="Google" id="ProtNLM"/>
    </source>
</evidence>
<accession>A0A401G5L6</accession>
<proteinExistence type="predicted"/>
<dbReference type="AlphaFoldDB" id="A0A401G5L6"/>
<dbReference type="InParanoid" id="A0A401G5L6"/>
<dbReference type="Proteomes" id="UP000287166">
    <property type="component" value="Unassembled WGS sequence"/>
</dbReference>
<name>A0A401G5L6_9APHY</name>
<evidence type="ECO:0000313" key="2">
    <source>
        <dbReference type="Proteomes" id="UP000287166"/>
    </source>
</evidence>
<protein>
    <recommendedName>
        <fullName evidence="3">BTB domain-containing protein</fullName>
    </recommendedName>
</protein>
<dbReference type="RefSeq" id="XP_027608356.1">
    <property type="nucleotide sequence ID" value="XM_027752555.1"/>
</dbReference>
<dbReference type="InterPro" id="IPR011333">
    <property type="entry name" value="SKP1/BTB/POZ_sf"/>
</dbReference>
<evidence type="ECO:0000313" key="1">
    <source>
        <dbReference type="EMBL" id="GBE77443.1"/>
    </source>
</evidence>
<gene>
    <name evidence="1" type="ORF">SCP_0103180</name>
</gene>
<dbReference type="STRING" id="139825.A0A401G5L6"/>
<dbReference type="OrthoDB" id="6359816at2759"/>
<dbReference type="EMBL" id="BFAD01000001">
    <property type="protein sequence ID" value="GBE77443.1"/>
    <property type="molecule type" value="Genomic_DNA"/>
</dbReference>